<proteinExistence type="predicted"/>
<protein>
    <submittedName>
        <fullName evidence="1">Uncharacterized protein</fullName>
    </submittedName>
</protein>
<organism evidence="1">
    <name type="scientific">uncultured Caudovirales phage</name>
    <dbReference type="NCBI Taxonomy" id="2100421"/>
    <lineage>
        <taxon>Viruses</taxon>
        <taxon>Duplodnaviria</taxon>
        <taxon>Heunggongvirae</taxon>
        <taxon>Uroviricota</taxon>
        <taxon>Caudoviricetes</taxon>
        <taxon>Peduoviridae</taxon>
        <taxon>Maltschvirus</taxon>
        <taxon>Maltschvirus maltsch</taxon>
    </lineage>
</organism>
<evidence type="ECO:0000313" key="1">
    <source>
        <dbReference type="EMBL" id="CAB4132363.1"/>
    </source>
</evidence>
<name>A0A6J5LGF8_9CAUD</name>
<accession>A0A6J5LGF8</accession>
<gene>
    <name evidence="1" type="ORF">UFOVP259_26</name>
</gene>
<dbReference type="EMBL" id="LR796261">
    <property type="protein sequence ID" value="CAB4132363.1"/>
    <property type="molecule type" value="Genomic_DNA"/>
</dbReference>
<reference evidence="1" key="1">
    <citation type="submission" date="2020-04" db="EMBL/GenBank/DDBJ databases">
        <authorList>
            <person name="Chiriac C."/>
            <person name="Salcher M."/>
            <person name="Ghai R."/>
            <person name="Kavagutti S V."/>
        </authorList>
    </citation>
    <scope>NUCLEOTIDE SEQUENCE</scope>
</reference>
<sequence length="167" mass="18856">MSKETLKLALEAMNAMLTHMAMDEDEFNKVTYDQMRQAVTAAQKALAQPEQEPVRECNSIDCEYIDGLGKTDCDWCRPKKVSPPQRTWVGLTDEDKAILEAVHRELDRDCDEGNAPGHSHRTKGVWDEDNGKLAGKPCAWCLTWAKFTTLIKNEAAHGIKERNDHSI</sequence>